<name>L1IFQ1_GUITC</name>
<dbReference type="Proteomes" id="UP000011087">
    <property type="component" value="Unassembled WGS sequence"/>
</dbReference>
<dbReference type="HOGENOM" id="CLU_1020996_0_0_1"/>
<protein>
    <submittedName>
        <fullName evidence="3 4">Uncharacterized protein</fullName>
    </submittedName>
</protein>
<organism evidence="3">
    <name type="scientific">Guillardia theta (strain CCMP2712)</name>
    <name type="common">Cryptophyte</name>
    <dbReference type="NCBI Taxonomy" id="905079"/>
    <lineage>
        <taxon>Eukaryota</taxon>
        <taxon>Cryptophyceae</taxon>
        <taxon>Pyrenomonadales</taxon>
        <taxon>Geminigeraceae</taxon>
        <taxon>Guillardia</taxon>
    </lineage>
</organism>
<reference evidence="4" key="3">
    <citation type="submission" date="2016-03" db="UniProtKB">
        <authorList>
            <consortium name="EnsemblProtists"/>
        </authorList>
    </citation>
    <scope>IDENTIFICATION</scope>
</reference>
<evidence type="ECO:0000256" key="2">
    <source>
        <dbReference type="SAM" id="SignalP"/>
    </source>
</evidence>
<feature type="region of interest" description="Disordered" evidence="1">
    <location>
        <begin position="124"/>
        <end position="147"/>
    </location>
</feature>
<dbReference type="AlphaFoldDB" id="L1IFQ1"/>
<evidence type="ECO:0000313" key="4">
    <source>
        <dbReference type="EnsemblProtists" id="EKX35068"/>
    </source>
</evidence>
<evidence type="ECO:0000313" key="5">
    <source>
        <dbReference type="Proteomes" id="UP000011087"/>
    </source>
</evidence>
<feature type="signal peptide" evidence="2">
    <location>
        <begin position="1"/>
        <end position="20"/>
    </location>
</feature>
<sequence length="273" mass="30621">MMREVGFVYILLLLLCGTHGEGQTKDKQLSLRRSATTHLRRLSRSQDFVVYTRPDKSGNSTWKTASAFEAANSTASSFYQFLPSYSAYTSFMQGRSKSKTQSQAGDGEGRPLSIGMWQTEGFLGPKTLRGSQGGRKGSKRGGGSKECNVTSECEQCSEASLQDNADYCMKTGWMQVKCLYDVVASDVKNCQRVQCRDLKTNQIESFFESCKAQGYVLSDTGAVVQMEAGWAFFLVVTWTWMKRRKRLQPGSRLTDKSEVQIPMRVRYEALQNV</sequence>
<dbReference type="RefSeq" id="XP_005822048.1">
    <property type="nucleotide sequence ID" value="XM_005821991.1"/>
</dbReference>
<reference evidence="3 5" key="1">
    <citation type="journal article" date="2012" name="Nature">
        <title>Algal genomes reveal evolutionary mosaicism and the fate of nucleomorphs.</title>
        <authorList>
            <consortium name="DOE Joint Genome Institute"/>
            <person name="Curtis B.A."/>
            <person name="Tanifuji G."/>
            <person name="Burki F."/>
            <person name="Gruber A."/>
            <person name="Irimia M."/>
            <person name="Maruyama S."/>
            <person name="Arias M.C."/>
            <person name="Ball S.G."/>
            <person name="Gile G.H."/>
            <person name="Hirakawa Y."/>
            <person name="Hopkins J.F."/>
            <person name="Kuo A."/>
            <person name="Rensing S.A."/>
            <person name="Schmutz J."/>
            <person name="Symeonidi A."/>
            <person name="Elias M."/>
            <person name="Eveleigh R.J."/>
            <person name="Herman E.K."/>
            <person name="Klute M.J."/>
            <person name="Nakayama T."/>
            <person name="Obornik M."/>
            <person name="Reyes-Prieto A."/>
            <person name="Armbrust E.V."/>
            <person name="Aves S.J."/>
            <person name="Beiko R.G."/>
            <person name="Coutinho P."/>
            <person name="Dacks J.B."/>
            <person name="Durnford D.G."/>
            <person name="Fast N.M."/>
            <person name="Green B.R."/>
            <person name="Grisdale C.J."/>
            <person name="Hempel F."/>
            <person name="Henrissat B."/>
            <person name="Hoppner M.P."/>
            <person name="Ishida K."/>
            <person name="Kim E."/>
            <person name="Koreny L."/>
            <person name="Kroth P.G."/>
            <person name="Liu Y."/>
            <person name="Malik S.B."/>
            <person name="Maier U.G."/>
            <person name="McRose D."/>
            <person name="Mock T."/>
            <person name="Neilson J.A."/>
            <person name="Onodera N.T."/>
            <person name="Poole A.M."/>
            <person name="Pritham E.J."/>
            <person name="Richards T.A."/>
            <person name="Rocap G."/>
            <person name="Roy S.W."/>
            <person name="Sarai C."/>
            <person name="Schaack S."/>
            <person name="Shirato S."/>
            <person name="Slamovits C.H."/>
            <person name="Spencer D.F."/>
            <person name="Suzuki S."/>
            <person name="Worden A.Z."/>
            <person name="Zauner S."/>
            <person name="Barry K."/>
            <person name="Bell C."/>
            <person name="Bharti A.K."/>
            <person name="Crow J.A."/>
            <person name="Grimwood J."/>
            <person name="Kramer R."/>
            <person name="Lindquist E."/>
            <person name="Lucas S."/>
            <person name="Salamov A."/>
            <person name="McFadden G.I."/>
            <person name="Lane C.E."/>
            <person name="Keeling P.J."/>
            <person name="Gray M.W."/>
            <person name="Grigoriev I.V."/>
            <person name="Archibald J.M."/>
        </authorList>
    </citation>
    <scope>NUCLEOTIDE SEQUENCE</scope>
    <source>
        <strain evidence="3 5">CCMP2712</strain>
    </source>
</reference>
<gene>
    <name evidence="3" type="ORF">GUITHDRAFT_146752</name>
</gene>
<dbReference type="GeneID" id="17291842"/>
<accession>L1IFQ1</accession>
<evidence type="ECO:0000256" key="1">
    <source>
        <dbReference type="SAM" id="MobiDB-lite"/>
    </source>
</evidence>
<dbReference type="EnsemblProtists" id="EKX35068">
    <property type="protein sequence ID" value="EKX35068"/>
    <property type="gene ID" value="GUITHDRAFT_146752"/>
</dbReference>
<dbReference type="PaxDb" id="55529-EKX35068"/>
<reference evidence="5" key="2">
    <citation type="submission" date="2012-11" db="EMBL/GenBank/DDBJ databases">
        <authorList>
            <person name="Kuo A."/>
            <person name="Curtis B.A."/>
            <person name="Tanifuji G."/>
            <person name="Burki F."/>
            <person name="Gruber A."/>
            <person name="Irimia M."/>
            <person name="Maruyama S."/>
            <person name="Arias M.C."/>
            <person name="Ball S.G."/>
            <person name="Gile G.H."/>
            <person name="Hirakawa Y."/>
            <person name="Hopkins J.F."/>
            <person name="Rensing S.A."/>
            <person name="Schmutz J."/>
            <person name="Symeonidi A."/>
            <person name="Elias M."/>
            <person name="Eveleigh R.J."/>
            <person name="Herman E.K."/>
            <person name="Klute M.J."/>
            <person name="Nakayama T."/>
            <person name="Obornik M."/>
            <person name="Reyes-Prieto A."/>
            <person name="Armbrust E.V."/>
            <person name="Aves S.J."/>
            <person name="Beiko R.G."/>
            <person name="Coutinho P."/>
            <person name="Dacks J.B."/>
            <person name="Durnford D.G."/>
            <person name="Fast N.M."/>
            <person name="Green B.R."/>
            <person name="Grisdale C."/>
            <person name="Hempe F."/>
            <person name="Henrissat B."/>
            <person name="Hoppner M.P."/>
            <person name="Ishida K.-I."/>
            <person name="Kim E."/>
            <person name="Koreny L."/>
            <person name="Kroth P.G."/>
            <person name="Liu Y."/>
            <person name="Malik S.-B."/>
            <person name="Maier U.G."/>
            <person name="McRose D."/>
            <person name="Mock T."/>
            <person name="Neilson J.A."/>
            <person name="Onodera N.T."/>
            <person name="Poole A.M."/>
            <person name="Pritham E.J."/>
            <person name="Richards T.A."/>
            <person name="Rocap G."/>
            <person name="Roy S.W."/>
            <person name="Sarai C."/>
            <person name="Schaack S."/>
            <person name="Shirato S."/>
            <person name="Slamovits C.H."/>
            <person name="Spencer D.F."/>
            <person name="Suzuki S."/>
            <person name="Worden A.Z."/>
            <person name="Zauner S."/>
            <person name="Barry K."/>
            <person name="Bell C."/>
            <person name="Bharti A.K."/>
            <person name="Crow J.A."/>
            <person name="Grimwood J."/>
            <person name="Kramer R."/>
            <person name="Lindquist E."/>
            <person name="Lucas S."/>
            <person name="Salamov A."/>
            <person name="McFadden G.I."/>
            <person name="Lane C.E."/>
            <person name="Keeling P.J."/>
            <person name="Gray M.W."/>
            <person name="Grigoriev I.V."/>
            <person name="Archibald J.M."/>
        </authorList>
    </citation>
    <scope>NUCLEOTIDE SEQUENCE</scope>
    <source>
        <strain evidence="5">CCMP2712</strain>
    </source>
</reference>
<keyword evidence="2" id="KW-0732">Signal</keyword>
<dbReference type="EMBL" id="JH993097">
    <property type="protein sequence ID" value="EKX35068.1"/>
    <property type="molecule type" value="Genomic_DNA"/>
</dbReference>
<proteinExistence type="predicted"/>
<feature type="chain" id="PRO_5008769981" evidence="2">
    <location>
        <begin position="21"/>
        <end position="273"/>
    </location>
</feature>
<evidence type="ECO:0000313" key="3">
    <source>
        <dbReference type="EMBL" id="EKX35068.1"/>
    </source>
</evidence>
<keyword evidence="5" id="KW-1185">Reference proteome</keyword>
<dbReference type="KEGG" id="gtt:GUITHDRAFT_146752"/>